<gene>
    <name evidence="1" type="ORF">PanWU01x14_220210</name>
</gene>
<dbReference type="InterPro" id="IPR021109">
    <property type="entry name" value="Peptidase_aspartic_dom_sf"/>
</dbReference>
<name>A0A2P5BQ12_PARAD</name>
<dbReference type="Gene3D" id="2.40.70.10">
    <property type="entry name" value="Acid Proteases"/>
    <property type="match status" value="1"/>
</dbReference>
<organism evidence="1 2">
    <name type="scientific">Parasponia andersonii</name>
    <name type="common">Sponia andersonii</name>
    <dbReference type="NCBI Taxonomy" id="3476"/>
    <lineage>
        <taxon>Eukaryota</taxon>
        <taxon>Viridiplantae</taxon>
        <taxon>Streptophyta</taxon>
        <taxon>Embryophyta</taxon>
        <taxon>Tracheophyta</taxon>
        <taxon>Spermatophyta</taxon>
        <taxon>Magnoliopsida</taxon>
        <taxon>eudicotyledons</taxon>
        <taxon>Gunneridae</taxon>
        <taxon>Pentapetalae</taxon>
        <taxon>rosids</taxon>
        <taxon>fabids</taxon>
        <taxon>Rosales</taxon>
        <taxon>Cannabaceae</taxon>
        <taxon>Parasponia</taxon>
    </lineage>
</organism>
<dbReference type="Proteomes" id="UP000237105">
    <property type="component" value="Unassembled WGS sequence"/>
</dbReference>
<sequence>MEDRDFSKLRVKCFLCDGPHWPRECPKKKALNALIASELSQEGGGREDGGARVSSLQLLNALQSTLKSQAKGLLFVDTTINGKATKALVDTRASHNFISIEEVRWLGLLVSN</sequence>
<reference evidence="2" key="1">
    <citation type="submission" date="2016-06" db="EMBL/GenBank/DDBJ databases">
        <title>Parallel loss of symbiosis genes in relatives of nitrogen-fixing non-legume Parasponia.</title>
        <authorList>
            <person name="Van Velzen R."/>
            <person name="Holmer R."/>
            <person name="Bu F."/>
            <person name="Rutten L."/>
            <person name="Van Zeijl A."/>
            <person name="Liu W."/>
            <person name="Santuari L."/>
            <person name="Cao Q."/>
            <person name="Sharma T."/>
            <person name="Shen D."/>
            <person name="Roswanjaya Y."/>
            <person name="Wardhani T."/>
            <person name="Kalhor M.S."/>
            <person name="Jansen J."/>
            <person name="Van den Hoogen J."/>
            <person name="Gungor B."/>
            <person name="Hartog M."/>
            <person name="Hontelez J."/>
            <person name="Verver J."/>
            <person name="Yang W.-C."/>
            <person name="Schijlen E."/>
            <person name="Repin R."/>
            <person name="Schilthuizen M."/>
            <person name="Schranz E."/>
            <person name="Heidstra R."/>
            <person name="Miyata K."/>
            <person name="Fedorova E."/>
            <person name="Kohlen W."/>
            <person name="Bisseling T."/>
            <person name="Smit S."/>
            <person name="Geurts R."/>
        </authorList>
    </citation>
    <scope>NUCLEOTIDE SEQUENCE [LARGE SCALE GENOMIC DNA]</scope>
    <source>
        <strain evidence="2">cv. WU1-14</strain>
    </source>
</reference>
<protein>
    <submittedName>
        <fullName evidence="1">Aspartic peptidase domain containing protein</fullName>
    </submittedName>
</protein>
<dbReference type="AlphaFoldDB" id="A0A2P5BQ12"/>
<evidence type="ECO:0000313" key="2">
    <source>
        <dbReference type="Proteomes" id="UP000237105"/>
    </source>
</evidence>
<dbReference type="OrthoDB" id="1194100at2759"/>
<proteinExistence type="predicted"/>
<comment type="caution">
    <text evidence="1">The sequence shown here is derived from an EMBL/GenBank/DDBJ whole genome shotgun (WGS) entry which is preliminary data.</text>
</comment>
<dbReference type="EMBL" id="JXTB01000240">
    <property type="protein sequence ID" value="PON50889.1"/>
    <property type="molecule type" value="Genomic_DNA"/>
</dbReference>
<evidence type="ECO:0000313" key="1">
    <source>
        <dbReference type="EMBL" id="PON50889.1"/>
    </source>
</evidence>
<dbReference type="SUPFAM" id="SSF50630">
    <property type="entry name" value="Acid proteases"/>
    <property type="match status" value="1"/>
</dbReference>
<keyword evidence="2" id="KW-1185">Reference proteome</keyword>
<accession>A0A2P5BQ12</accession>